<dbReference type="Proteomes" id="UP001173223">
    <property type="component" value="Unassembled WGS sequence"/>
</dbReference>
<reference evidence="1" key="2">
    <citation type="submission" date="2022-04" db="EMBL/GenBank/DDBJ databases">
        <authorList>
            <person name="Livingstone P.G."/>
        </authorList>
    </citation>
    <scope>NUCLEOTIDE SEQUENCE</scope>
    <source>
        <strain evidence="1">BRON_8</strain>
    </source>
</reference>
<dbReference type="AlphaFoldDB" id="A0AAW6WDL6"/>
<gene>
    <name evidence="1" type="ORF">MWG07_10100</name>
</gene>
<keyword evidence="2" id="KW-1185">Reference proteome</keyword>
<protein>
    <submittedName>
        <fullName evidence="1">Uncharacterized protein</fullName>
    </submittedName>
</protein>
<sequence length="214" mass="24115">MLEMIFAGISAGSSILNGISNGKSAKKIGKIQRETAAIQYEYNKKQVKEATETNIRGALKQYVSARESLYEQKEKARIGINFTSQMKGTEKEDNSYMKDSRTKLESEFRENLRATLENQKNDLFNIEKQGIEQNYNVTGDYNSALSNINQTHIKAQQEAQRMVTDGIMKLGAMGMFGSFFSKAESTPSRFEQSFDWARSRSSALQTGNRMRIGG</sequence>
<reference evidence="1" key="1">
    <citation type="journal article" date="2022" name="Gene">
        <title>A genome-led study on the pathogenesis of Fusobacterium necrophorum infections.</title>
        <authorList>
            <person name="Thapa G."/>
            <person name="Jayal A."/>
            <person name="Sikazwe E."/>
            <person name="Perry T."/>
            <person name="Mohammed Al Balushi A."/>
            <person name="Livingstone P."/>
        </authorList>
    </citation>
    <scope>NUCLEOTIDE SEQUENCE</scope>
    <source>
        <strain evidence="1">BRON_8</strain>
    </source>
</reference>
<proteinExistence type="predicted"/>
<evidence type="ECO:0000313" key="2">
    <source>
        <dbReference type="Proteomes" id="UP001173223"/>
    </source>
</evidence>
<comment type="caution">
    <text evidence="1">The sequence shown here is derived from an EMBL/GenBank/DDBJ whole genome shotgun (WGS) entry which is preliminary data.</text>
</comment>
<name>A0AAW6WDL6_9FUSO</name>
<dbReference type="RefSeq" id="WP_285049241.1">
    <property type="nucleotide sequence ID" value="NZ_JAMGTK010000019.1"/>
</dbReference>
<accession>A0AAW6WDL6</accession>
<organism evidence="1 2">
    <name type="scientific">Fusobacterium necrophorum</name>
    <dbReference type="NCBI Taxonomy" id="859"/>
    <lineage>
        <taxon>Bacteria</taxon>
        <taxon>Fusobacteriati</taxon>
        <taxon>Fusobacteriota</taxon>
        <taxon>Fusobacteriia</taxon>
        <taxon>Fusobacteriales</taxon>
        <taxon>Fusobacteriaceae</taxon>
        <taxon>Fusobacterium</taxon>
    </lineage>
</organism>
<evidence type="ECO:0000313" key="1">
    <source>
        <dbReference type="EMBL" id="MDK4512602.1"/>
    </source>
</evidence>
<dbReference type="EMBL" id="JAMGTK010000019">
    <property type="protein sequence ID" value="MDK4512602.1"/>
    <property type="molecule type" value="Genomic_DNA"/>
</dbReference>